<dbReference type="AlphaFoldDB" id="A0A1J5SGX0"/>
<reference evidence="1" key="1">
    <citation type="submission" date="2016-10" db="EMBL/GenBank/DDBJ databases">
        <title>Sequence of Gallionella enrichment culture.</title>
        <authorList>
            <person name="Poehlein A."/>
            <person name="Muehling M."/>
            <person name="Daniel R."/>
        </authorList>
    </citation>
    <scope>NUCLEOTIDE SEQUENCE</scope>
</reference>
<gene>
    <name evidence="1" type="ORF">GALL_103280</name>
</gene>
<proteinExistence type="predicted"/>
<sequence length="166" mass="20146">MLQPFELFKPIYLERLIKMKKIYLVTQSYTRGIDHFTENEQINILVSDYDDLNYAKVHYNAVKSDKYASIIYLENPQHKNKFDEMINGVKYVVYWCIVKSTEELEKRLDLKYKDHIRRFIKKNTKWRIGSDEKINPKFEVVFGELFLIIKYSSERIRVKFEEIEKS</sequence>
<dbReference type="EMBL" id="MLJW01000036">
    <property type="protein sequence ID" value="OIR07663.1"/>
    <property type="molecule type" value="Genomic_DNA"/>
</dbReference>
<name>A0A1J5SGX0_9ZZZZ</name>
<comment type="caution">
    <text evidence="1">The sequence shown here is derived from an EMBL/GenBank/DDBJ whole genome shotgun (WGS) entry which is preliminary data.</text>
</comment>
<organism evidence="1">
    <name type="scientific">mine drainage metagenome</name>
    <dbReference type="NCBI Taxonomy" id="410659"/>
    <lineage>
        <taxon>unclassified sequences</taxon>
        <taxon>metagenomes</taxon>
        <taxon>ecological metagenomes</taxon>
    </lineage>
</organism>
<protein>
    <submittedName>
        <fullName evidence="1">Uncharacterized protein</fullName>
    </submittedName>
</protein>
<evidence type="ECO:0000313" key="1">
    <source>
        <dbReference type="EMBL" id="OIR07663.1"/>
    </source>
</evidence>
<accession>A0A1J5SGX0</accession>